<feature type="compositionally biased region" description="Acidic residues" evidence="7">
    <location>
        <begin position="125"/>
        <end position="134"/>
    </location>
</feature>
<feature type="compositionally biased region" description="Basic residues" evidence="7">
    <location>
        <begin position="59"/>
        <end position="71"/>
    </location>
</feature>
<dbReference type="InParanoid" id="C4JRE0"/>
<keyword evidence="3" id="KW-0813">Transport</keyword>
<evidence type="ECO:0000256" key="2">
    <source>
        <dbReference type="ARBA" id="ARBA00004496"/>
    </source>
</evidence>
<dbReference type="PANTHER" id="PTHR28280:SF1">
    <property type="entry name" value="SHUTTLING PRE-60S FACTOR ECM1"/>
    <property type="match status" value="1"/>
</dbReference>
<feature type="region of interest" description="Disordered" evidence="7">
    <location>
        <begin position="119"/>
        <end position="175"/>
    </location>
</feature>
<dbReference type="GO" id="GO:0005730">
    <property type="term" value="C:nucleolus"/>
    <property type="evidence" value="ECO:0007669"/>
    <property type="project" value="TreeGrafter"/>
</dbReference>
<dbReference type="GO" id="GO:0030687">
    <property type="term" value="C:preribosome, large subunit precursor"/>
    <property type="evidence" value="ECO:0007669"/>
    <property type="project" value="TreeGrafter"/>
</dbReference>
<evidence type="ECO:0000313" key="8">
    <source>
        <dbReference type="EMBL" id="EEP80187.1"/>
    </source>
</evidence>
<dbReference type="KEGG" id="ure:UREG_05029"/>
<evidence type="ECO:0000313" key="9">
    <source>
        <dbReference type="Proteomes" id="UP000002058"/>
    </source>
</evidence>
<dbReference type="RefSeq" id="XP_002584340.1">
    <property type="nucleotide sequence ID" value="XM_002584294.1"/>
</dbReference>
<feature type="region of interest" description="Disordered" evidence="7">
    <location>
        <begin position="1"/>
        <end position="81"/>
    </location>
</feature>
<proteinExistence type="predicted"/>
<dbReference type="VEuPathDB" id="FungiDB:UREG_05029"/>
<dbReference type="OrthoDB" id="5304887at2759"/>
<evidence type="ECO:0000256" key="7">
    <source>
        <dbReference type="SAM" id="MobiDB-lite"/>
    </source>
</evidence>
<dbReference type="Pfam" id="PF09135">
    <property type="entry name" value="Alb1"/>
    <property type="match status" value="1"/>
</dbReference>
<evidence type="ECO:0000256" key="1">
    <source>
        <dbReference type="ARBA" id="ARBA00004123"/>
    </source>
</evidence>
<feature type="compositionally biased region" description="Basic and acidic residues" evidence="7">
    <location>
        <begin position="165"/>
        <end position="175"/>
    </location>
</feature>
<keyword evidence="4" id="KW-0963">Cytoplasm</keyword>
<evidence type="ECO:0000256" key="4">
    <source>
        <dbReference type="ARBA" id="ARBA00022490"/>
    </source>
</evidence>
<sequence length="175" mass="19528">MKTPRLKSSSAKSVRSRSARREASPGLDVDKSVTSLPRAERTAVTRSSVLNAQHDSAVSKKKQKRQTRSQRLRQEKGLERAEVVMDKTEKKLAKSVHKGKVVKARKSTWDDLNKRGKNAYKILEDQVDAMDTDDKEARPKQSKQPGPPPSSVLPAPSAQPTQTEMFDHEIDGEIT</sequence>
<keyword evidence="9" id="KW-1185">Reference proteome</keyword>
<dbReference type="InterPro" id="IPR022784">
    <property type="entry name" value="Ribosome_bgen_Alb1"/>
</dbReference>
<dbReference type="FunCoup" id="C4JRE0">
    <property type="interactions" value="113"/>
</dbReference>
<evidence type="ECO:0008006" key="10">
    <source>
        <dbReference type="Google" id="ProtNLM"/>
    </source>
</evidence>
<dbReference type="Proteomes" id="UP000002058">
    <property type="component" value="Unassembled WGS sequence"/>
</dbReference>
<dbReference type="eggNOG" id="ENOG502SC3P">
    <property type="taxonomic scope" value="Eukaryota"/>
</dbReference>
<name>C4JRE0_UNCRE</name>
<organism evidence="8 9">
    <name type="scientific">Uncinocarpus reesii (strain UAMH 1704)</name>
    <dbReference type="NCBI Taxonomy" id="336963"/>
    <lineage>
        <taxon>Eukaryota</taxon>
        <taxon>Fungi</taxon>
        <taxon>Dikarya</taxon>
        <taxon>Ascomycota</taxon>
        <taxon>Pezizomycotina</taxon>
        <taxon>Eurotiomycetes</taxon>
        <taxon>Eurotiomycetidae</taxon>
        <taxon>Onygenales</taxon>
        <taxon>Onygenaceae</taxon>
        <taxon>Uncinocarpus</taxon>
    </lineage>
</organism>
<accession>C4JRE0</accession>
<evidence type="ECO:0000256" key="3">
    <source>
        <dbReference type="ARBA" id="ARBA00022448"/>
    </source>
</evidence>
<protein>
    <recommendedName>
        <fullName evidence="10">Ribosome biogenesis protein Alb1</fullName>
    </recommendedName>
</protein>
<dbReference type="HOGENOM" id="CLU_085138_1_0_1"/>
<dbReference type="EMBL" id="CH476617">
    <property type="protein sequence ID" value="EEP80187.1"/>
    <property type="molecule type" value="Genomic_DNA"/>
</dbReference>
<dbReference type="AlphaFoldDB" id="C4JRE0"/>
<dbReference type="OMA" id="DWEDTNR"/>
<evidence type="ECO:0000256" key="6">
    <source>
        <dbReference type="ARBA" id="ARBA00023242"/>
    </source>
</evidence>
<feature type="compositionally biased region" description="Polar residues" evidence="7">
    <location>
        <begin position="44"/>
        <end position="56"/>
    </location>
</feature>
<dbReference type="GeneID" id="8443339"/>
<comment type="subcellular location">
    <subcellularLocation>
        <location evidence="2">Cytoplasm</location>
    </subcellularLocation>
    <subcellularLocation>
        <location evidence="1">Nucleus</location>
    </subcellularLocation>
</comment>
<reference evidence="9" key="1">
    <citation type="journal article" date="2009" name="Genome Res.">
        <title>Comparative genomic analyses of the human fungal pathogens Coccidioides and their relatives.</title>
        <authorList>
            <person name="Sharpton T.J."/>
            <person name="Stajich J.E."/>
            <person name="Rounsley S.D."/>
            <person name="Gardner M.J."/>
            <person name="Wortman J.R."/>
            <person name="Jordar V.S."/>
            <person name="Maiti R."/>
            <person name="Kodira C.D."/>
            <person name="Neafsey D.E."/>
            <person name="Zeng Q."/>
            <person name="Hung C.-Y."/>
            <person name="McMahan C."/>
            <person name="Muszewska A."/>
            <person name="Grynberg M."/>
            <person name="Mandel M.A."/>
            <person name="Kellner E.M."/>
            <person name="Barker B.M."/>
            <person name="Galgiani J.N."/>
            <person name="Orbach M.J."/>
            <person name="Kirkland T.N."/>
            <person name="Cole G.T."/>
            <person name="Henn M.R."/>
            <person name="Birren B.W."/>
            <person name="Taylor J.W."/>
        </authorList>
    </citation>
    <scope>NUCLEOTIDE SEQUENCE [LARGE SCALE GENOMIC DNA]</scope>
    <source>
        <strain evidence="9">UAMH 1704</strain>
    </source>
</reference>
<dbReference type="GO" id="GO:0005737">
    <property type="term" value="C:cytoplasm"/>
    <property type="evidence" value="ECO:0007669"/>
    <property type="project" value="UniProtKB-SubCell"/>
</dbReference>
<dbReference type="PANTHER" id="PTHR28280">
    <property type="entry name" value="SHUTTLING PRE-60S FACTOR ECM1"/>
    <property type="match status" value="1"/>
</dbReference>
<dbReference type="InterPro" id="IPR053278">
    <property type="entry name" value="Pre-60S_factor_ECM1"/>
</dbReference>
<keyword evidence="5" id="KW-0690">Ribosome biogenesis</keyword>
<feature type="compositionally biased region" description="Basic and acidic residues" evidence="7">
    <location>
        <begin position="19"/>
        <end position="31"/>
    </location>
</feature>
<dbReference type="GO" id="GO:0000055">
    <property type="term" value="P:ribosomal large subunit export from nucleus"/>
    <property type="evidence" value="ECO:0007669"/>
    <property type="project" value="TreeGrafter"/>
</dbReference>
<feature type="compositionally biased region" description="Basic and acidic residues" evidence="7">
    <location>
        <begin position="72"/>
        <end position="81"/>
    </location>
</feature>
<gene>
    <name evidence="8" type="ORF">UREG_05029</name>
</gene>
<keyword evidence="6" id="KW-0539">Nucleus</keyword>
<evidence type="ECO:0000256" key="5">
    <source>
        <dbReference type="ARBA" id="ARBA00022517"/>
    </source>
</evidence>